<gene>
    <name evidence="1" type="ORF">GGR06_003503</name>
</gene>
<reference evidence="1" key="1">
    <citation type="submission" date="2020-08" db="EMBL/GenBank/DDBJ databases">
        <title>Genomic Encyclopedia of Type Strains, Phase IV (KMG-IV): sequencing the most valuable type-strain genomes for metagenomic binning, comparative biology and taxonomic classification.</title>
        <authorList>
            <person name="Goeker M."/>
        </authorList>
    </citation>
    <scope>NUCLEOTIDE SEQUENCE [LARGE SCALE GENOMIC DNA]</scope>
    <source>
        <strain evidence="1">DSM 105720</strain>
    </source>
</reference>
<accession>A0A840D897</accession>
<dbReference type="AlphaFoldDB" id="A0A840D897"/>
<protein>
    <submittedName>
        <fullName evidence="1">Uncharacterized protein</fullName>
    </submittedName>
</protein>
<comment type="caution">
    <text evidence="1">The sequence shown here is derived from an EMBL/GenBank/DDBJ whole genome shotgun (WGS) entry which is preliminary data.</text>
</comment>
<name>A0A840D897_9BACE</name>
<dbReference type="Proteomes" id="UP000560658">
    <property type="component" value="Unassembled WGS sequence"/>
</dbReference>
<keyword evidence="2" id="KW-1185">Reference proteome</keyword>
<dbReference type="EMBL" id="JACIER010000017">
    <property type="protein sequence ID" value="MBB4045684.1"/>
    <property type="molecule type" value="Genomic_DNA"/>
</dbReference>
<dbReference type="RefSeq" id="WP_183209297.1">
    <property type="nucleotide sequence ID" value="NZ_JACIER010000017.1"/>
</dbReference>
<sequence length="51" mass="6012">MTNFTNRETLPDDNRLELLPNSADWYEPEVLKGFTPLRTLINNFYINSAYC</sequence>
<evidence type="ECO:0000313" key="2">
    <source>
        <dbReference type="Proteomes" id="UP000560658"/>
    </source>
</evidence>
<organism evidence="1 2">
    <name type="scientific">Bacteroides reticulotermitis</name>
    <dbReference type="NCBI Taxonomy" id="1133319"/>
    <lineage>
        <taxon>Bacteria</taxon>
        <taxon>Pseudomonadati</taxon>
        <taxon>Bacteroidota</taxon>
        <taxon>Bacteroidia</taxon>
        <taxon>Bacteroidales</taxon>
        <taxon>Bacteroidaceae</taxon>
        <taxon>Bacteroides</taxon>
    </lineage>
</organism>
<proteinExistence type="predicted"/>
<evidence type="ECO:0000313" key="1">
    <source>
        <dbReference type="EMBL" id="MBB4045684.1"/>
    </source>
</evidence>